<dbReference type="Proteomes" id="UP000695000">
    <property type="component" value="Unplaced"/>
</dbReference>
<keyword evidence="4 9" id="KW-0863">Zinc-finger</keyword>
<proteinExistence type="predicted"/>
<protein>
    <recommendedName>
        <fullName evidence="7">Zinc finger CCHC domain-containing protein 7</fullName>
    </recommendedName>
    <alternativeName>
        <fullName evidence="8">TRAMP-like complex RNA-binding factor ZCCHC7</fullName>
    </alternativeName>
</protein>
<dbReference type="InterPro" id="IPR001878">
    <property type="entry name" value="Znf_CCHC"/>
</dbReference>
<evidence type="ECO:0000313" key="12">
    <source>
        <dbReference type="Proteomes" id="UP000695000"/>
    </source>
</evidence>
<organism evidence="12 13">
    <name type="scientific">Nicrophorus vespilloides</name>
    <name type="common">Boreal carrion beetle</name>
    <dbReference type="NCBI Taxonomy" id="110193"/>
    <lineage>
        <taxon>Eukaryota</taxon>
        <taxon>Metazoa</taxon>
        <taxon>Ecdysozoa</taxon>
        <taxon>Arthropoda</taxon>
        <taxon>Hexapoda</taxon>
        <taxon>Insecta</taxon>
        <taxon>Pterygota</taxon>
        <taxon>Neoptera</taxon>
        <taxon>Endopterygota</taxon>
        <taxon>Coleoptera</taxon>
        <taxon>Polyphaga</taxon>
        <taxon>Staphyliniformia</taxon>
        <taxon>Silphidae</taxon>
        <taxon>Nicrophorinae</taxon>
        <taxon>Nicrophorus</taxon>
    </lineage>
</organism>
<gene>
    <name evidence="13" type="primary">LOC108563712</name>
</gene>
<evidence type="ECO:0000256" key="6">
    <source>
        <dbReference type="ARBA" id="ARBA00023242"/>
    </source>
</evidence>
<evidence type="ECO:0000256" key="8">
    <source>
        <dbReference type="ARBA" id="ARBA00043023"/>
    </source>
</evidence>
<feature type="region of interest" description="Disordered" evidence="10">
    <location>
        <begin position="42"/>
        <end position="64"/>
    </location>
</feature>
<evidence type="ECO:0000256" key="9">
    <source>
        <dbReference type="PROSITE-ProRule" id="PRU00047"/>
    </source>
</evidence>
<keyword evidence="3" id="KW-0677">Repeat</keyword>
<evidence type="ECO:0000256" key="1">
    <source>
        <dbReference type="ARBA" id="ARBA00004123"/>
    </source>
</evidence>
<dbReference type="PROSITE" id="PS50158">
    <property type="entry name" value="ZF_CCHC"/>
    <property type="match status" value="2"/>
</dbReference>
<dbReference type="InterPro" id="IPR051644">
    <property type="entry name" value="TRAMP_AT-DNA-binding"/>
</dbReference>
<dbReference type="Gene3D" id="4.10.60.10">
    <property type="entry name" value="Zinc finger, CCHC-type"/>
    <property type="match status" value="1"/>
</dbReference>
<evidence type="ECO:0000256" key="7">
    <source>
        <dbReference type="ARBA" id="ARBA00041190"/>
    </source>
</evidence>
<accession>A0ABM1MTQ5</accession>
<dbReference type="PANTHER" id="PTHR46543:SF1">
    <property type="entry name" value="ZINC FINGER CCHC DOMAIN-CONTAINING PROTEIN 7"/>
    <property type="match status" value="1"/>
</dbReference>
<feature type="domain" description="CCHC-type" evidence="11">
    <location>
        <begin position="667"/>
        <end position="680"/>
    </location>
</feature>
<evidence type="ECO:0000256" key="3">
    <source>
        <dbReference type="ARBA" id="ARBA00022737"/>
    </source>
</evidence>
<feature type="region of interest" description="Disordered" evidence="10">
    <location>
        <begin position="439"/>
        <end position="469"/>
    </location>
</feature>
<keyword evidence="2" id="KW-0479">Metal-binding</keyword>
<feature type="compositionally biased region" description="Basic and acidic residues" evidence="10">
    <location>
        <begin position="711"/>
        <end position="721"/>
    </location>
</feature>
<evidence type="ECO:0000256" key="4">
    <source>
        <dbReference type="ARBA" id="ARBA00022771"/>
    </source>
</evidence>
<evidence type="ECO:0000256" key="10">
    <source>
        <dbReference type="SAM" id="MobiDB-lite"/>
    </source>
</evidence>
<feature type="compositionally biased region" description="Low complexity" evidence="10">
    <location>
        <begin position="723"/>
        <end position="734"/>
    </location>
</feature>
<name>A0ABM1MTQ5_NICVS</name>
<evidence type="ECO:0000256" key="2">
    <source>
        <dbReference type="ARBA" id="ARBA00022723"/>
    </source>
</evidence>
<dbReference type="GeneID" id="108563712"/>
<keyword evidence="6" id="KW-0539">Nucleus</keyword>
<keyword evidence="12" id="KW-1185">Reference proteome</keyword>
<comment type="subcellular location">
    <subcellularLocation>
        <location evidence="1">Nucleus</location>
    </subcellularLocation>
</comment>
<feature type="region of interest" description="Disordered" evidence="10">
    <location>
        <begin position="704"/>
        <end position="748"/>
    </location>
</feature>
<dbReference type="RefSeq" id="XP_017777955.1">
    <property type="nucleotide sequence ID" value="XM_017922466.1"/>
</dbReference>
<sequence>MCDEPDAETLQELESRLYSQIYHSTAKEEPLCPVPITGLSKPASRPRYYDPNKKSVYSPYSFTRNDNNEGEQAIFEGETPLNNIMPCNAYPIMLPPSIQKNAVNKKNAAKKVRQAEKAFIRAASKNAEIFRTMTQEQRKKVLKYQKKQKYLQKRKQKKKQLAQQKLIDKYNGSISKESVICIFTSSDEGGCEIVEQKIDTIDLVSDNKNIVKIEKDVDLKSNLQVALQNEHIEGDSDDDDVIFVEDKKPETVVIDLEPSDTDMMKPPQPNLSLIGTPESTMDFLDNLSETNQGKFNQSIVDGIDLNTPTKGPIGTVSSVVDNCGSESSCSAIDITASLQKNSFKDITMESNLFSEHNLESFANFITPKRNSTVKAKKSSVTKLDFNETLSQSPCKTASDTSSESEYNDSKVAILESNKRKLPDLSYFEDSNDDVVLVNSKDGKEEPSTVNSNNNNNVRESPGRIKKRKKSESSDIILNAFTVEDLGLNKNNSVKERKSCELHARHKGNILENLNNVWTNNFNMDHELNVMSDNSTNWRIIHADRLRIKRKRSFGPRCDRCGDNGHDKFRCPNRLGKARCSLCASCNHFEPRCPYKLCSGCGNSSHFETNFCSKCANYKHHICRICQMKGHKEQMCPDTWRRYHLTTEDGPPVKCKNILTREPKDRWCSGCGNSGHYEFDCGWNRSMSKNVPFIMNYKDIYRSTKSTKKSPISKERQEKEQPHITSTPVTITSTSDATNTQEYDTPLNKMKTDGNSSLTLVLNPFSAVQQNCTKFIKLLHSTSMHFASNDGKAYIKSLERDLEVSISLVTQGICSIQIAGERPKVNDAAIRINDYIVNPIGEKNQEDIVLANKLLTYMQWTRRIEDLKQLLNKVFSQESTADDVILLNAILFGTLFPNENIRTQQLRTLKQYEDRFQKSYIMNHDERVQLTITMVNFFYKKLTYDEYSQILMNSFETVSECLYLSLRVGTYLNSPECTFFKKYPLVNAKIHFSNVGPEKCAFAIIIGPLSAVTELKNSMEEFLNIATVFPGTDQKIKNKLTEFFSDVVTDCLKIDCGQLYQEIQKLEQRKTGKRGKHKLSLIFRKFHCVLFMLYKCKEGEEYVKILTDRNGDLNNRDGRTPQNILYKVCEAYHFVNGTSRKDINYSAILNSIREDEQKVKPLEYMLIRDRMAELLKICNEKKFEFESRLLSALMSFLQSVPYASPPPHRVALVLKQIENYVNAST</sequence>
<keyword evidence="5" id="KW-0862">Zinc</keyword>
<evidence type="ECO:0000313" key="13">
    <source>
        <dbReference type="RefSeq" id="XP_017777955.1"/>
    </source>
</evidence>
<reference evidence="13" key="1">
    <citation type="submission" date="2025-08" db="UniProtKB">
        <authorList>
            <consortium name="RefSeq"/>
        </authorList>
    </citation>
    <scope>IDENTIFICATION</scope>
    <source>
        <tissue evidence="13">Whole Larva</tissue>
    </source>
</reference>
<evidence type="ECO:0000256" key="5">
    <source>
        <dbReference type="ARBA" id="ARBA00022833"/>
    </source>
</evidence>
<evidence type="ECO:0000259" key="11">
    <source>
        <dbReference type="PROSITE" id="PS50158"/>
    </source>
</evidence>
<feature type="domain" description="CCHC-type" evidence="11">
    <location>
        <begin position="556"/>
        <end position="572"/>
    </location>
</feature>
<dbReference type="PANTHER" id="PTHR46543">
    <property type="entry name" value="ZINC FINGER CCHC DOMAIN-CONTAINING PROTEIN 7"/>
    <property type="match status" value="1"/>
</dbReference>